<feature type="transmembrane region" description="Helical" evidence="6">
    <location>
        <begin position="339"/>
        <end position="359"/>
    </location>
</feature>
<feature type="transmembrane region" description="Helical" evidence="6">
    <location>
        <begin position="306"/>
        <end position="327"/>
    </location>
</feature>
<comment type="similarity">
    <text evidence="5">Belongs to the major facilitator superfamily. Sugar transporter (TC 2.A.1.1) family.</text>
</comment>
<sequence length="425" mass="46926">MPSPIKPEVFQYYGLYTGLTPLYLSEISSSDIRGALGVLHPPPPFPPSLLLSFLLYSFTHPSSTPPSTGLYTGLTPLYLSEIASSDIRGALGVLHQLGVVLGILLSQVLGFQELLGNASSWEVLMGLPILPCLLQLLILPFCPESPRFLLITKQRETQAVEALKSLRGTADVKDDIEEMRKEARTQEREEKVTLLRLFQRRSFRMPLIISIMMQLSQQLSGICGIFYYSSKLFKWAGLSEETATHATSGVGGVMVVMTVITIPLMDRAGRRSLHLIGLGGMFVFSIFITVSLVLRDKVEWFNGLSIAVSLIYVAFFALGPGSIPWLIVAELFSQGARPAAMSVAVLVNWVANFIVGYSFPHMQNGLGDYAFLPFTGLLLVFWAFTFWFVPETKGKTFEEVTALWQEGGQRDSNSGSPKEHSHLVP</sequence>
<keyword evidence="2 6" id="KW-0812">Transmembrane</keyword>
<dbReference type="PANTHER" id="PTHR23503:SF128">
    <property type="entry name" value="GLUCOSE TRANSPORTER TYPE 1"/>
    <property type="match status" value="1"/>
</dbReference>
<reference evidence="9" key="1">
    <citation type="submission" date="2025-08" db="UniProtKB">
        <authorList>
            <consortium name="RefSeq"/>
        </authorList>
    </citation>
    <scope>IDENTIFICATION</scope>
</reference>
<dbReference type="PRINTS" id="PR00171">
    <property type="entry name" value="SUGRTRNSPORT"/>
</dbReference>
<dbReference type="Proteomes" id="UP000694888">
    <property type="component" value="Unplaced"/>
</dbReference>
<feature type="transmembrane region" description="Helical" evidence="6">
    <location>
        <begin position="248"/>
        <end position="265"/>
    </location>
</feature>
<feature type="transmembrane region" description="Helical" evidence="6">
    <location>
        <begin position="205"/>
        <end position="228"/>
    </location>
</feature>
<dbReference type="Pfam" id="PF00083">
    <property type="entry name" value="Sugar_tr"/>
    <property type="match status" value="1"/>
</dbReference>
<keyword evidence="4 6" id="KW-0472">Membrane</keyword>
<feature type="transmembrane region" description="Helical" evidence="6">
    <location>
        <begin position="123"/>
        <end position="142"/>
    </location>
</feature>
<dbReference type="InterPro" id="IPR005828">
    <property type="entry name" value="MFS_sugar_transport-like"/>
</dbReference>
<dbReference type="PROSITE" id="PS00216">
    <property type="entry name" value="SUGAR_TRANSPORT_1"/>
    <property type="match status" value="1"/>
</dbReference>
<comment type="subcellular location">
    <subcellularLocation>
        <location evidence="1">Membrane</location>
        <topology evidence="1">Multi-pass membrane protein</topology>
    </subcellularLocation>
</comment>
<dbReference type="PROSITE" id="PS50850">
    <property type="entry name" value="MFS"/>
    <property type="match status" value="1"/>
</dbReference>
<keyword evidence="8" id="KW-1185">Reference proteome</keyword>
<dbReference type="NCBIfam" id="TIGR00879">
    <property type="entry name" value="SP"/>
    <property type="match status" value="1"/>
</dbReference>
<dbReference type="PANTHER" id="PTHR23503">
    <property type="entry name" value="SOLUTE CARRIER FAMILY 2"/>
    <property type="match status" value="1"/>
</dbReference>
<evidence type="ECO:0000256" key="3">
    <source>
        <dbReference type="ARBA" id="ARBA00022989"/>
    </source>
</evidence>
<evidence type="ECO:0000313" key="8">
    <source>
        <dbReference type="Proteomes" id="UP000694888"/>
    </source>
</evidence>
<dbReference type="InterPro" id="IPR003663">
    <property type="entry name" value="Sugar/inositol_transpt"/>
</dbReference>
<proteinExistence type="inferred from homology"/>
<protein>
    <submittedName>
        <fullName evidence="9">Glucose transporter type 1</fullName>
    </submittedName>
</protein>
<evidence type="ECO:0000313" key="9">
    <source>
        <dbReference type="RefSeq" id="XP_012940754.1"/>
    </source>
</evidence>
<evidence type="ECO:0000256" key="5">
    <source>
        <dbReference type="RuleBase" id="RU003346"/>
    </source>
</evidence>
<keyword evidence="5" id="KW-0813">Transport</keyword>
<dbReference type="Gene3D" id="1.20.1250.20">
    <property type="entry name" value="MFS general substrate transporter like domains"/>
    <property type="match status" value="1"/>
</dbReference>
<evidence type="ECO:0000256" key="4">
    <source>
        <dbReference type="ARBA" id="ARBA00023136"/>
    </source>
</evidence>
<organism evidence="8 9">
    <name type="scientific">Aplysia californica</name>
    <name type="common">California sea hare</name>
    <dbReference type="NCBI Taxonomy" id="6500"/>
    <lineage>
        <taxon>Eukaryota</taxon>
        <taxon>Metazoa</taxon>
        <taxon>Spiralia</taxon>
        <taxon>Lophotrochozoa</taxon>
        <taxon>Mollusca</taxon>
        <taxon>Gastropoda</taxon>
        <taxon>Heterobranchia</taxon>
        <taxon>Euthyneura</taxon>
        <taxon>Tectipleura</taxon>
        <taxon>Aplysiida</taxon>
        <taxon>Aplysioidea</taxon>
        <taxon>Aplysiidae</taxon>
        <taxon>Aplysia</taxon>
    </lineage>
</organism>
<evidence type="ECO:0000256" key="1">
    <source>
        <dbReference type="ARBA" id="ARBA00004141"/>
    </source>
</evidence>
<gene>
    <name evidence="9" type="primary">LOC101846084</name>
</gene>
<accession>A0ABM1A4M1</accession>
<evidence type="ECO:0000256" key="6">
    <source>
        <dbReference type="SAM" id="Phobius"/>
    </source>
</evidence>
<feature type="transmembrane region" description="Helical" evidence="6">
    <location>
        <begin position="272"/>
        <end position="294"/>
    </location>
</feature>
<dbReference type="GeneID" id="101846084"/>
<dbReference type="InterPro" id="IPR045263">
    <property type="entry name" value="GLUT"/>
</dbReference>
<dbReference type="InterPro" id="IPR005829">
    <property type="entry name" value="Sugar_transporter_CS"/>
</dbReference>
<feature type="transmembrane region" description="Helical" evidence="6">
    <location>
        <begin position="371"/>
        <end position="389"/>
    </location>
</feature>
<keyword evidence="3 6" id="KW-1133">Transmembrane helix</keyword>
<dbReference type="InterPro" id="IPR020846">
    <property type="entry name" value="MFS_dom"/>
</dbReference>
<dbReference type="InterPro" id="IPR036259">
    <property type="entry name" value="MFS_trans_sf"/>
</dbReference>
<feature type="transmembrane region" description="Helical" evidence="6">
    <location>
        <begin position="90"/>
        <end position="111"/>
    </location>
</feature>
<name>A0ABM1A4M1_APLCA</name>
<evidence type="ECO:0000256" key="2">
    <source>
        <dbReference type="ARBA" id="ARBA00022692"/>
    </source>
</evidence>
<dbReference type="RefSeq" id="XP_012940754.1">
    <property type="nucleotide sequence ID" value="XM_013085300.2"/>
</dbReference>
<keyword evidence="9" id="KW-0762">Sugar transport</keyword>
<feature type="domain" description="Major facilitator superfamily (MFS) profile" evidence="7">
    <location>
        <begin position="1"/>
        <end position="393"/>
    </location>
</feature>
<evidence type="ECO:0000259" key="7">
    <source>
        <dbReference type="PROSITE" id="PS50850"/>
    </source>
</evidence>
<dbReference type="SUPFAM" id="SSF103473">
    <property type="entry name" value="MFS general substrate transporter"/>
    <property type="match status" value="1"/>
</dbReference>